<dbReference type="EMBL" id="GBYX01476320">
    <property type="protein sequence ID" value="JAO05357.1"/>
    <property type="molecule type" value="Transcribed_RNA"/>
</dbReference>
<proteinExistence type="predicted"/>
<protein>
    <submittedName>
        <fullName evidence="2">PPUP9012</fullName>
    </submittedName>
</protein>
<feature type="compositionally biased region" description="Basic and acidic residues" evidence="1">
    <location>
        <begin position="123"/>
        <end position="132"/>
    </location>
</feature>
<feature type="non-terminal residue" evidence="2">
    <location>
        <position position="1"/>
    </location>
</feature>
<name>A0A0S7ESU2_9TELE</name>
<feature type="region of interest" description="Disordered" evidence="1">
    <location>
        <begin position="106"/>
        <end position="132"/>
    </location>
</feature>
<accession>A0A0S7ESU2</accession>
<evidence type="ECO:0000256" key="1">
    <source>
        <dbReference type="SAM" id="MobiDB-lite"/>
    </source>
</evidence>
<gene>
    <name evidence="2" type="primary">PPUP9012</name>
</gene>
<evidence type="ECO:0000313" key="2">
    <source>
        <dbReference type="EMBL" id="JAO05357.1"/>
    </source>
</evidence>
<reference evidence="2" key="1">
    <citation type="submission" date="2014-12" db="EMBL/GenBank/DDBJ databases">
        <title>Parallel Evolution in Life History Adaptation Evident in the Tissue-Specific Poeciliopsis prolifica transcriptome.</title>
        <authorList>
            <person name="Jue N.K."/>
            <person name="Foley R.J."/>
            <person name="Obergfell C."/>
            <person name="Reznick D.N."/>
            <person name="O'Neill R.J."/>
            <person name="O'Neill M.J."/>
        </authorList>
    </citation>
    <scope>NUCLEOTIDE SEQUENCE</scope>
</reference>
<sequence>ILPPQPITAASSLWVKIKIWIIPGRTRAATTLRRAVSSFLPLLSSECSCQRLLSTANNAQNDSCLCWPETAGKFKYREPIDCRRGRRLPGLARHKAAATMRLHCPGHRAEQESDNAGRAMSSLDRRCSPSLS</sequence>
<feature type="non-terminal residue" evidence="2">
    <location>
        <position position="132"/>
    </location>
</feature>
<organism evidence="2">
    <name type="scientific">Poeciliopsis prolifica</name>
    <name type="common">blackstripe livebearer</name>
    <dbReference type="NCBI Taxonomy" id="188132"/>
    <lineage>
        <taxon>Eukaryota</taxon>
        <taxon>Metazoa</taxon>
        <taxon>Chordata</taxon>
        <taxon>Craniata</taxon>
        <taxon>Vertebrata</taxon>
        <taxon>Euteleostomi</taxon>
        <taxon>Actinopterygii</taxon>
        <taxon>Neopterygii</taxon>
        <taxon>Teleostei</taxon>
        <taxon>Neoteleostei</taxon>
        <taxon>Acanthomorphata</taxon>
        <taxon>Ovalentaria</taxon>
        <taxon>Atherinomorphae</taxon>
        <taxon>Cyprinodontiformes</taxon>
        <taxon>Poeciliidae</taxon>
        <taxon>Poeciliinae</taxon>
        <taxon>Poeciliopsis</taxon>
    </lineage>
</organism>
<dbReference type="AlphaFoldDB" id="A0A0S7ESU2"/>